<dbReference type="InterPro" id="IPR036116">
    <property type="entry name" value="FN3_sf"/>
</dbReference>
<name>A7RYG2_NEMVE</name>
<dbReference type="InterPro" id="IPR050958">
    <property type="entry name" value="Cell_Adh-Cytoskel_Orgn"/>
</dbReference>
<evidence type="ECO:0000259" key="4">
    <source>
        <dbReference type="PROSITE" id="PS50853"/>
    </source>
</evidence>
<dbReference type="EMBL" id="DS469553">
    <property type="protein sequence ID" value="EDO43515.1"/>
    <property type="molecule type" value="Genomic_DNA"/>
</dbReference>
<feature type="transmembrane region" description="Helical" evidence="2">
    <location>
        <begin position="762"/>
        <end position="784"/>
    </location>
</feature>
<feature type="domain" description="Fibronectin type-III" evidence="4">
    <location>
        <begin position="570"/>
        <end position="662"/>
    </location>
</feature>
<feature type="domain" description="Ig-like" evidence="3">
    <location>
        <begin position="291"/>
        <end position="379"/>
    </location>
</feature>
<dbReference type="PROSITE" id="PS50853">
    <property type="entry name" value="FN3"/>
    <property type="match status" value="1"/>
</dbReference>
<dbReference type="eggNOG" id="KOG3510">
    <property type="taxonomic scope" value="Eukaryota"/>
</dbReference>
<dbReference type="Pfam" id="PF00041">
    <property type="entry name" value="fn3"/>
    <property type="match status" value="1"/>
</dbReference>
<dbReference type="PANTHER" id="PTHR45080:SF27">
    <property type="entry name" value="NEURAL CELL ADHESION MOLECULE 1-LIKE"/>
    <property type="match status" value="1"/>
</dbReference>
<evidence type="ECO:0000259" key="3">
    <source>
        <dbReference type="PROSITE" id="PS50835"/>
    </source>
</evidence>
<dbReference type="InterPro" id="IPR003961">
    <property type="entry name" value="FN3_dom"/>
</dbReference>
<dbReference type="Proteomes" id="UP000001593">
    <property type="component" value="Unassembled WGS sequence"/>
</dbReference>
<dbReference type="InterPro" id="IPR013783">
    <property type="entry name" value="Ig-like_fold"/>
</dbReference>
<dbReference type="HOGENOM" id="CLU_356147_0_0_1"/>
<dbReference type="AlphaFoldDB" id="A7RYG2"/>
<dbReference type="PROSITE" id="PS50835">
    <property type="entry name" value="IG_LIKE"/>
    <property type="match status" value="2"/>
</dbReference>
<dbReference type="SMART" id="SM00408">
    <property type="entry name" value="IGc2"/>
    <property type="match status" value="4"/>
</dbReference>
<keyword evidence="2" id="KW-1133">Transmembrane helix</keyword>
<dbReference type="Gene3D" id="2.60.40.10">
    <property type="entry name" value="Immunoglobulins"/>
    <property type="match status" value="5"/>
</dbReference>
<dbReference type="InterPro" id="IPR013098">
    <property type="entry name" value="Ig_I-set"/>
</dbReference>
<organism evidence="5 6">
    <name type="scientific">Nematostella vectensis</name>
    <name type="common">Starlet sea anemone</name>
    <dbReference type="NCBI Taxonomy" id="45351"/>
    <lineage>
        <taxon>Eukaryota</taxon>
        <taxon>Metazoa</taxon>
        <taxon>Cnidaria</taxon>
        <taxon>Anthozoa</taxon>
        <taxon>Hexacorallia</taxon>
        <taxon>Actiniaria</taxon>
        <taxon>Edwardsiidae</taxon>
        <taxon>Nematostella</taxon>
    </lineage>
</organism>
<evidence type="ECO:0000256" key="1">
    <source>
        <dbReference type="ARBA" id="ARBA00022737"/>
    </source>
</evidence>
<keyword evidence="2" id="KW-0472">Membrane</keyword>
<dbReference type="SUPFAM" id="SSF49265">
    <property type="entry name" value="Fibronectin type III"/>
    <property type="match status" value="1"/>
</dbReference>
<gene>
    <name evidence="5" type="ORF">NEMVEDRAFT_v1g241555</name>
</gene>
<dbReference type="Pfam" id="PF07679">
    <property type="entry name" value="I-set"/>
    <property type="match status" value="2"/>
</dbReference>
<dbReference type="InParanoid" id="A7RYG2"/>
<dbReference type="Pfam" id="PF13927">
    <property type="entry name" value="Ig_3"/>
    <property type="match status" value="1"/>
</dbReference>
<dbReference type="SMART" id="SM00060">
    <property type="entry name" value="FN3"/>
    <property type="match status" value="2"/>
</dbReference>
<sequence>MANLHPPWSYSRPMRPGAASLEFYLLREHDLGNYTCEAWGPARDSQGMPVIVDQSVALYTRDKPVINPGGSPKEIFSYVGNTQPVRINCDFISWPLANVTIWRGFYELTNESAIALNTEKERVDLGASLRVDCTVSGGETFEGWFSPGGARVSDQEIERIHSDRNGDRYTLHVNNITVQDGGQYTCRGNTGNKIFLLWVTHIKVNTTQYLRIDGDAIIKVDVDGFPKPTVVWKKGNGELIPIVNDRYSVLEDFSLRISGMTPKDEGNYIFEVTQAALFRPFTIKAIAFSPPEIIQQPVPIKRYVTVGYNTSFTCIVTGFPKPTVQWINPGGREVDTFDPRYEIIGDTFYIYNIESNDKGNWTCRVTGGDVTIEAVATIIDVYTAPLVAEPSFPWVYWFELYRPASITCRANGKPPPTVVILKAGRIHPRMKMRPGAASIEFYLLREHDLGNYTCEAWGPARDSQGMPVVVNQSVALYTRDKPVINPGGSPKEIFSYVGNTQPVRINCDFISWPLANVTIWRGFYELTNGTDQATLYVWTYAWEDFGPYSCIGSNMFGEVNYTVWIRHATPPSKPENIEVNVTCDRAYFSWTPPSDTGGMDIERYVIDNGRGHRENTNDSYPLFYLWDLVPNTEYTITIRAMNRQGAGAPATVIFRTNATCVPKRPEVFSPVEYVLDRNFLDLRWKAPSNAKDWDGLYYRILVKDKEDYTNIGNTKVYSSIERVQRIGGLQRNMTYEIILWAVTPMDHYSEPTFTHYFVHPNAWGAAHALTASLWSILLAALIALSMRS</sequence>
<evidence type="ECO:0000256" key="2">
    <source>
        <dbReference type="SAM" id="Phobius"/>
    </source>
</evidence>
<dbReference type="InterPro" id="IPR003599">
    <property type="entry name" value="Ig_sub"/>
</dbReference>
<accession>A7RYG2</accession>
<dbReference type="OMA" id="RINCDFI"/>
<dbReference type="STRING" id="45351.A7RYG2"/>
<proteinExistence type="predicted"/>
<dbReference type="PANTHER" id="PTHR45080">
    <property type="entry name" value="CONTACTIN 5"/>
    <property type="match status" value="1"/>
</dbReference>
<dbReference type="CDD" id="cd00063">
    <property type="entry name" value="FN3"/>
    <property type="match status" value="1"/>
</dbReference>
<reference evidence="5 6" key="1">
    <citation type="journal article" date="2007" name="Science">
        <title>Sea anemone genome reveals ancestral eumetazoan gene repertoire and genomic organization.</title>
        <authorList>
            <person name="Putnam N.H."/>
            <person name="Srivastava M."/>
            <person name="Hellsten U."/>
            <person name="Dirks B."/>
            <person name="Chapman J."/>
            <person name="Salamov A."/>
            <person name="Terry A."/>
            <person name="Shapiro H."/>
            <person name="Lindquist E."/>
            <person name="Kapitonov V.V."/>
            <person name="Jurka J."/>
            <person name="Genikhovich G."/>
            <person name="Grigoriev I.V."/>
            <person name="Lucas S.M."/>
            <person name="Steele R.E."/>
            <person name="Finnerty J.R."/>
            <person name="Technau U."/>
            <person name="Martindale M.Q."/>
            <person name="Rokhsar D.S."/>
        </authorList>
    </citation>
    <scope>NUCLEOTIDE SEQUENCE [LARGE SCALE GENOMIC DNA]</scope>
    <source>
        <strain evidence="6">CH2 X CH6</strain>
    </source>
</reference>
<dbReference type="InterPro" id="IPR036179">
    <property type="entry name" value="Ig-like_dom_sf"/>
</dbReference>
<protein>
    <submittedName>
        <fullName evidence="5">Uncharacterized protein</fullName>
    </submittedName>
</protein>
<keyword evidence="6" id="KW-1185">Reference proteome</keyword>
<feature type="domain" description="Ig-like" evidence="3">
    <location>
        <begin position="95"/>
        <end position="187"/>
    </location>
</feature>
<evidence type="ECO:0000313" key="5">
    <source>
        <dbReference type="EMBL" id="EDO43515.1"/>
    </source>
</evidence>
<dbReference type="InterPro" id="IPR003598">
    <property type="entry name" value="Ig_sub2"/>
</dbReference>
<evidence type="ECO:0000313" key="6">
    <source>
        <dbReference type="Proteomes" id="UP000001593"/>
    </source>
</evidence>
<dbReference type="SUPFAM" id="SSF48726">
    <property type="entry name" value="Immunoglobulin"/>
    <property type="match status" value="4"/>
</dbReference>
<keyword evidence="1" id="KW-0677">Repeat</keyword>
<dbReference type="InterPro" id="IPR007110">
    <property type="entry name" value="Ig-like_dom"/>
</dbReference>
<dbReference type="SMART" id="SM00409">
    <property type="entry name" value="IG"/>
    <property type="match status" value="5"/>
</dbReference>
<keyword evidence="2" id="KW-0812">Transmembrane</keyword>